<evidence type="ECO:0008006" key="4">
    <source>
        <dbReference type="Google" id="ProtNLM"/>
    </source>
</evidence>
<dbReference type="EMBL" id="BAABEP010000005">
    <property type="protein sequence ID" value="GAA3717443.1"/>
    <property type="molecule type" value="Genomic_DNA"/>
</dbReference>
<name>A0ABP7EF07_9ACTN</name>
<dbReference type="Proteomes" id="UP001499884">
    <property type="component" value="Unassembled WGS sequence"/>
</dbReference>
<protein>
    <recommendedName>
        <fullName evidence="4">DNA-directed RNA polymerase specialized sigma24 family protein</fullName>
    </recommendedName>
</protein>
<sequence>MPARHSEPALPGAPPRREEAEAVLVEHYPRLVRLAYLTLPPALGRHRRVLAAHRVVQRALPRGPGGREAGRDEAYAWVRGRVLAAALAAERGTRLRARACGLPFVAGLRLFPRAGGTDELGLDRALSAVDAAARAALALRVLEGLPPAAVPELLAAAGTPAPHDAVRTAERLAAEQQGRAETLLGSGEFDPCTVQTRPTDLLRRGGGRRLAGAAVACAAAGVVLAAVLPARGTHPPAPAAGPAGSAESGAALDPRQVVRAPRDAWAHASRMDFTVWPARGARDHDTALVGRALAAWGGAGGGPTGRVAVTATPGTAATPPDRSPQLLYAGDADRAAVVLLYDGARVARYAEPMSGGGGAALDVSRADDGDVTTAAALVVSRAAGSARYLLAPWVAEATGRDLLRPDSPARTVRVGGDGVTDPVRGPAPGGPCGLWPVLQLRSSQRIAERHAFLLSDLGDLSPVHLTYTPPPAAGVSARSPREATSGPALVSWARTACALTELRGAGVKAVNNWAFAQQDMPEHRGRATWVCSRADTWSGPGRVMVQVQQPSSSDTAPGTFAGKARNTAACGRFGQNVVAGLRWRSPAGHWYLLAAGSRAVSSISTSGGVRARAGSRTLAVRAPATGSVRLSARLSTGGTLQGVAPVEPVP</sequence>
<evidence type="ECO:0000256" key="1">
    <source>
        <dbReference type="SAM" id="MobiDB-lite"/>
    </source>
</evidence>
<reference evidence="3" key="1">
    <citation type="journal article" date="2019" name="Int. J. Syst. Evol. Microbiol.">
        <title>The Global Catalogue of Microorganisms (GCM) 10K type strain sequencing project: providing services to taxonomists for standard genome sequencing and annotation.</title>
        <authorList>
            <consortium name="The Broad Institute Genomics Platform"/>
            <consortium name="The Broad Institute Genome Sequencing Center for Infectious Disease"/>
            <person name="Wu L."/>
            <person name="Ma J."/>
        </authorList>
    </citation>
    <scope>NUCLEOTIDE SEQUENCE [LARGE SCALE GENOMIC DNA]</scope>
    <source>
        <strain evidence="3">JCM 30846</strain>
    </source>
</reference>
<keyword evidence="3" id="KW-1185">Reference proteome</keyword>
<evidence type="ECO:0000313" key="3">
    <source>
        <dbReference type="Proteomes" id="UP001499884"/>
    </source>
</evidence>
<feature type="region of interest" description="Disordered" evidence="1">
    <location>
        <begin position="406"/>
        <end position="427"/>
    </location>
</feature>
<dbReference type="RefSeq" id="WP_345642569.1">
    <property type="nucleotide sequence ID" value="NZ_BAABEP010000005.1"/>
</dbReference>
<organism evidence="2 3">
    <name type="scientific">Streptomyces tremellae</name>
    <dbReference type="NCBI Taxonomy" id="1124239"/>
    <lineage>
        <taxon>Bacteria</taxon>
        <taxon>Bacillati</taxon>
        <taxon>Actinomycetota</taxon>
        <taxon>Actinomycetes</taxon>
        <taxon>Kitasatosporales</taxon>
        <taxon>Streptomycetaceae</taxon>
        <taxon>Streptomyces</taxon>
    </lineage>
</organism>
<proteinExistence type="predicted"/>
<comment type="caution">
    <text evidence="2">The sequence shown here is derived from an EMBL/GenBank/DDBJ whole genome shotgun (WGS) entry which is preliminary data.</text>
</comment>
<gene>
    <name evidence="2" type="ORF">GCM10023082_13770</name>
</gene>
<accession>A0ABP7EF07</accession>
<evidence type="ECO:0000313" key="2">
    <source>
        <dbReference type="EMBL" id="GAA3717443.1"/>
    </source>
</evidence>